<evidence type="ECO:0000313" key="1">
    <source>
        <dbReference type="Ensembl" id="ENSSHAP00000034942.1"/>
    </source>
</evidence>
<keyword evidence="2" id="KW-1185">Reference proteome</keyword>
<dbReference type="GO" id="GO:0051011">
    <property type="term" value="F:microtubule minus-end binding"/>
    <property type="evidence" value="ECO:0007669"/>
    <property type="project" value="TreeGrafter"/>
</dbReference>
<protein>
    <recommendedName>
        <fullName evidence="3">HAUS augmin like complex subunit 7</fullName>
    </recommendedName>
</protein>
<reference evidence="1 2" key="1">
    <citation type="journal article" date="2011" name="Proc. Natl. Acad. Sci. U.S.A.">
        <title>Genetic diversity and population structure of the endangered marsupial Sarcophilus harrisii (Tasmanian devil).</title>
        <authorList>
            <person name="Miller W."/>
            <person name="Hayes V.M."/>
            <person name="Ratan A."/>
            <person name="Petersen D.C."/>
            <person name="Wittekindt N.E."/>
            <person name="Miller J."/>
            <person name="Walenz B."/>
            <person name="Knight J."/>
            <person name="Qi J."/>
            <person name="Zhao F."/>
            <person name="Wang Q."/>
            <person name="Bedoya-Reina O.C."/>
            <person name="Katiyar N."/>
            <person name="Tomsho L.P."/>
            <person name="Kasson L.M."/>
            <person name="Hardie R.A."/>
            <person name="Woodbridge P."/>
            <person name="Tindall E.A."/>
            <person name="Bertelsen M.F."/>
            <person name="Dixon D."/>
            <person name="Pyecroft S."/>
            <person name="Helgen K.M."/>
            <person name="Lesk A.M."/>
            <person name="Pringle T.H."/>
            <person name="Patterson N."/>
            <person name="Zhang Y."/>
            <person name="Kreiss A."/>
            <person name="Woods G.M."/>
            <person name="Jones M.E."/>
            <person name="Schuster S.C."/>
        </authorList>
    </citation>
    <scope>NUCLEOTIDE SEQUENCE [LARGE SCALE GENOMIC DNA]</scope>
</reference>
<dbReference type="GO" id="GO:0070652">
    <property type="term" value="C:HAUS complex"/>
    <property type="evidence" value="ECO:0007669"/>
    <property type="project" value="TreeGrafter"/>
</dbReference>
<name>A0A7N4P978_SARHA</name>
<proteinExistence type="predicted"/>
<dbReference type="GO" id="GO:0051225">
    <property type="term" value="P:spindle assembly"/>
    <property type="evidence" value="ECO:0007669"/>
    <property type="project" value="TreeGrafter"/>
</dbReference>
<gene>
    <name evidence="1" type="primary">LOC116420230</name>
</gene>
<dbReference type="InParanoid" id="A0A7N4P978"/>
<evidence type="ECO:0000313" key="2">
    <source>
        <dbReference type="Proteomes" id="UP000007648"/>
    </source>
</evidence>
<dbReference type="PANTHER" id="PTHR14352:SF2">
    <property type="entry name" value="HAUS AUGMIN-LIKE COMPLEX SUBUNIT 7"/>
    <property type="match status" value="1"/>
</dbReference>
<dbReference type="Proteomes" id="UP000007648">
    <property type="component" value="Unassembled WGS sequence"/>
</dbReference>
<sequence>GEGGKDSHLSLEALRVLDRLKIINCPFLKGLYKSKRKTAKQFLCTPSNYRLDILAWLFARLYPPFEESFETWQESNAEEKIIDLTMLGHELMLCGPDDHDLIQGCTQGKRQLGFIHEAINRIESLSSELSDKSARSSVVRRAPVDCFHQVPPDFPSRARKL</sequence>
<accession>A0A7N4P978</accession>
<organism evidence="1 2">
    <name type="scientific">Sarcophilus harrisii</name>
    <name type="common">Tasmanian devil</name>
    <name type="synonym">Sarcophilus laniarius</name>
    <dbReference type="NCBI Taxonomy" id="9305"/>
    <lineage>
        <taxon>Eukaryota</taxon>
        <taxon>Metazoa</taxon>
        <taxon>Chordata</taxon>
        <taxon>Craniata</taxon>
        <taxon>Vertebrata</taxon>
        <taxon>Euteleostomi</taxon>
        <taxon>Mammalia</taxon>
        <taxon>Metatheria</taxon>
        <taxon>Dasyuromorphia</taxon>
        <taxon>Dasyuridae</taxon>
        <taxon>Sarcophilus</taxon>
    </lineage>
</organism>
<reference evidence="1" key="2">
    <citation type="submission" date="2025-08" db="UniProtKB">
        <authorList>
            <consortium name="Ensembl"/>
        </authorList>
    </citation>
    <scope>IDENTIFICATION</scope>
</reference>
<reference evidence="1" key="3">
    <citation type="submission" date="2025-09" db="UniProtKB">
        <authorList>
            <consortium name="Ensembl"/>
        </authorList>
    </citation>
    <scope>IDENTIFICATION</scope>
</reference>
<evidence type="ECO:0008006" key="3">
    <source>
        <dbReference type="Google" id="ProtNLM"/>
    </source>
</evidence>
<dbReference type="GO" id="GO:0031023">
    <property type="term" value="P:microtubule organizing center organization"/>
    <property type="evidence" value="ECO:0007669"/>
    <property type="project" value="TreeGrafter"/>
</dbReference>
<dbReference type="InterPro" id="IPR029711">
    <property type="entry name" value="Haus7-like"/>
</dbReference>
<dbReference type="GeneTree" id="ENSGT00390000003937"/>
<dbReference type="AlphaFoldDB" id="A0A7N4P978"/>
<dbReference type="Ensembl" id="ENSSHAT00000025777.1">
    <property type="protein sequence ID" value="ENSSHAP00000034942.1"/>
    <property type="gene ID" value="ENSSHAG00000021553.1"/>
</dbReference>
<dbReference type="PANTHER" id="PTHR14352">
    <property type="entry name" value="HAUS AUGMIN-LIKE COMPLEX SUBUNIT 7"/>
    <property type="match status" value="1"/>
</dbReference>